<feature type="compositionally biased region" description="Polar residues" evidence="1">
    <location>
        <begin position="74"/>
        <end position="83"/>
    </location>
</feature>
<evidence type="ECO:0000313" key="3">
    <source>
        <dbReference type="EMBL" id="MFF4521460.1"/>
    </source>
</evidence>
<evidence type="ECO:0000256" key="2">
    <source>
        <dbReference type="SAM" id="Phobius"/>
    </source>
</evidence>
<reference evidence="3 4" key="1">
    <citation type="submission" date="2024-10" db="EMBL/GenBank/DDBJ databases">
        <title>The Natural Products Discovery Center: Release of the First 8490 Sequenced Strains for Exploring Actinobacteria Biosynthetic Diversity.</title>
        <authorList>
            <person name="Kalkreuter E."/>
            <person name="Kautsar S.A."/>
            <person name="Yang D."/>
            <person name="Bader C.D."/>
            <person name="Teijaro C.N."/>
            <person name="Fluegel L."/>
            <person name="Davis C.M."/>
            <person name="Simpson J.R."/>
            <person name="Lauterbach L."/>
            <person name="Steele A.D."/>
            <person name="Gui C."/>
            <person name="Meng S."/>
            <person name="Li G."/>
            <person name="Viehrig K."/>
            <person name="Ye F."/>
            <person name="Su P."/>
            <person name="Kiefer A.F."/>
            <person name="Nichols A."/>
            <person name="Cepeda A.J."/>
            <person name="Yan W."/>
            <person name="Fan B."/>
            <person name="Jiang Y."/>
            <person name="Adhikari A."/>
            <person name="Zheng C.-J."/>
            <person name="Schuster L."/>
            <person name="Cowan T.M."/>
            <person name="Smanski M.J."/>
            <person name="Chevrette M.G."/>
            <person name="De Carvalho L.P.S."/>
            <person name="Shen B."/>
        </authorList>
    </citation>
    <scope>NUCLEOTIDE SEQUENCE [LARGE SCALE GENOMIC DNA]</scope>
    <source>
        <strain evidence="3 4">NPDC001390</strain>
    </source>
</reference>
<accession>A0ABW6UDF1</accession>
<keyword evidence="2" id="KW-0472">Membrane</keyword>
<evidence type="ECO:0008006" key="5">
    <source>
        <dbReference type="Google" id="ProtNLM"/>
    </source>
</evidence>
<sequence>MAHRLMQQLFRLSVIVFLAGGVAVVVGQALGIVLGDAQWVADVEADAGPPACIAASISGILSFLLSYGRPKPAQNENTTNESRSYAAPAPHGH</sequence>
<keyword evidence="4" id="KW-1185">Reference proteome</keyword>
<protein>
    <recommendedName>
        <fullName evidence="5">Holin</fullName>
    </recommendedName>
</protein>
<gene>
    <name evidence="3" type="ORF">ACFY1D_08400</name>
</gene>
<dbReference type="RefSeq" id="WP_134040430.1">
    <property type="nucleotide sequence ID" value="NZ_JBEOZG010000023.1"/>
</dbReference>
<evidence type="ECO:0000313" key="4">
    <source>
        <dbReference type="Proteomes" id="UP001602058"/>
    </source>
</evidence>
<comment type="caution">
    <text evidence="3">The sequence shown here is derived from an EMBL/GenBank/DDBJ whole genome shotgun (WGS) entry which is preliminary data.</text>
</comment>
<keyword evidence="2" id="KW-1133">Transmembrane helix</keyword>
<name>A0ABW6UDF1_9ACTN</name>
<keyword evidence="2" id="KW-0812">Transmembrane</keyword>
<feature type="transmembrane region" description="Helical" evidence="2">
    <location>
        <begin position="47"/>
        <end position="67"/>
    </location>
</feature>
<dbReference type="Proteomes" id="UP001602058">
    <property type="component" value="Unassembled WGS sequence"/>
</dbReference>
<evidence type="ECO:0000256" key="1">
    <source>
        <dbReference type="SAM" id="MobiDB-lite"/>
    </source>
</evidence>
<dbReference type="EMBL" id="JBIAWJ010000003">
    <property type="protein sequence ID" value="MFF4521460.1"/>
    <property type="molecule type" value="Genomic_DNA"/>
</dbReference>
<proteinExistence type="predicted"/>
<feature type="region of interest" description="Disordered" evidence="1">
    <location>
        <begin position="71"/>
        <end position="93"/>
    </location>
</feature>
<organism evidence="3 4">
    <name type="scientific">Streptomyces bluensis</name>
    <dbReference type="NCBI Taxonomy" id="33897"/>
    <lineage>
        <taxon>Bacteria</taxon>
        <taxon>Bacillati</taxon>
        <taxon>Actinomycetota</taxon>
        <taxon>Actinomycetes</taxon>
        <taxon>Kitasatosporales</taxon>
        <taxon>Streptomycetaceae</taxon>
        <taxon>Streptomyces</taxon>
    </lineage>
</organism>
<feature type="transmembrane region" description="Helical" evidence="2">
    <location>
        <begin position="12"/>
        <end position="35"/>
    </location>
</feature>